<dbReference type="AlphaFoldDB" id="A0AA38C7W4"/>
<feature type="region of interest" description="Disordered" evidence="10">
    <location>
        <begin position="1"/>
        <end position="39"/>
    </location>
</feature>
<organism evidence="11 12">
    <name type="scientific">Taxus chinensis</name>
    <name type="common">Chinese yew</name>
    <name type="synonym">Taxus wallichiana var. chinensis</name>
    <dbReference type="NCBI Taxonomy" id="29808"/>
    <lineage>
        <taxon>Eukaryota</taxon>
        <taxon>Viridiplantae</taxon>
        <taxon>Streptophyta</taxon>
        <taxon>Embryophyta</taxon>
        <taxon>Tracheophyta</taxon>
        <taxon>Spermatophyta</taxon>
        <taxon>Pinopsida</taxon>
        <taxon>Pinidae</taxon>
        <taxon>Conifers II</taxon>
        <taxon>Cupressales</taxon>
        <taxon>Taxaceae</taxon>
        <taxon>Taxus</taxon>
    </lineage>
</organism>
<evidence type="ECO:0000313" key="11">
    <source>
        <dbReference type="EMBL" id="KAH9295425.1"/>
    </source>
</evidence>
<keyword evidence="7" id="KW-0539">Nucleus</keyword>
<comment type="caution">
    <text evidence="11">The sequence shown here is derived from an EMBL/GenBank/DDBJ whole genome shotgun (WGS) entry which is preliminary data.</text>
</comment>
<feature type="non-terminal residue" evidence="11">
    <location>
        <position position="105"/>
    </location>
</feature>
<evidence type="ECO:0000256" key="1">
    <source>
        <dbReference type="ARBA" id="ARBA00004496"/>
    </source>
</evidence>
<evidence type="ECO:0000256" key="10">
    <source>
        <dbReference type="SAM" id="MobiDB-lite"/>
    </source>
</evidence>
<keyword evidence="8" id="KW-0687">Ribonucleoprotein</keyword>
<dbReference type="GO" id="GO:0005730">
    <property type="term" value="C:nucleolus"/>
    <property type="evidence" value="ECO:0007669"/>
    <property type="project" value="UniProtKB-SubCell"/>
</dbReference>
<dbReference type="Pfam" id="PF16969">
    <property type="entry name" value="SRP68"/>
    <property type="match status" value="1"/>
</dbReference>
<evidence type="ECO:0000256" key="3">
    <source>
        <dbReference type="ARBA" id="ARBA00009352"/>
    </source>
</evidence>
<keyword evidence="4" id="KW-0963">Cytoplasm</keyword>
<dbReference type="GO" id="GO:0030942">
    <property type="term" value="F:endoplasmic reticulum signal peptide binding"/>
    <property type="evidence" value="ECO:0007669"/>
    <property type="project" value="InterPro"/>
</dbReference>
<dbReference type="PANTHER" id="PTHR12860">
    <property type="entry name" value="SIGNAL RECOGNITION PARTICLE 68 KDA PROTEIN"/>
    <property type="match status" value="1"/>
</dbReference>
<keyword evidence="6" id="KW-0733">Signal recognition particle</keyword>
<name>A0AA38C7W4_TAXCH</name>
<comment type="subcellular location">
    <subcellularLocation>
        <location evidence="1">Cytoplasm</location>
    </subcellularLocation>
    <subcellularLocation>
        <location evidence="2">Nucleus</location>
        <location evidence="2">Nucleolus</location>
    </subcellularLocation>
</comment>
<dbReference type="EMBL" id="JAHRHJ020000011">
    <property type="protein sequence ID" value="KAH9295425.1"/>
    <property type="molecule type" value="Genomic_DNA"/>
</dbReference>
<dbReference type="InterPro" id="IPR026258">
    <property type="entry name" value="SRP68"/>
</dbReference>
<sequence length="105" mass="11671">MASGRAGKASRTGSVTTTTTLTSSAMEVDGETPLTTDQTNKKYSVNVLQLLKIAQSQHGLRHGDYTRYRRYCSARLRRLYKSLKITHGRGKYSRKAITESSVTDV</sequence>
<evidence type="ECO:0000256" key="5">
    <source>
        <dbReference type="ARBA" id="ARBA00022884"/>
    </source>
</evidence>
<evidence type="ECO:0000256" key="9">
    <source>
        <dbReference type="ARBA" id="ARBA00029498"/>
    </source>
</evidence>
<dbReference type="InterPro" id="IPR038253">
    <property type="entry name" value="SRP68_N_sf"/>
</dbReference>
<protein>
    <recommendedName>
        <fullName evidence="9">Signal recognition particle subunit SRP68</fullName>
    </recommendedName>
</protein>
<evidence type="ECO:0000256" key="8">
    <source>
        <dbReference type="ARBA" id="ARBA00023274"/>
    </source>
</evidence>
<dbReference type="GO" id="GO:0005786">
    <property type="term" value="C:signal recognition particle, endoplasmic reticulum targeting"/>
    <property type="evidence" value="ECO:0007669"/>
    <property type="project" value="UniProtKB-KW"/>
</dbReference>
<gene>
    <name evidence="11" type="ORF">KI387_039013</name>
</gene>
<proteinExistence type="inferred from homology"/>
<keyword evidence="12" id="KW-1185">Reference proteome</keyword>
<comment type="similarity">
    <text evidence="3">Belongs to the SRP68 family.</text>
</comment>
<dbReference type="GO" id="GO:0006614">
    <property type="term" value="P:SRP-dependent cotranslational protein targeting to membrane"/>
    <property type="evidence" value="ECO:0007669"/>
    <property type="project" value="InterPro"/>
</dbReference>
<feature type="compositionally biased region" description="Low complexity" evidence="10">
    <location>
        <begin position="10"/>
        <end position="24"/>
    </location>
</feature>
<evidence type="ECO:0000256" key="7">
    <source>
        <dbReference type="ARBA" id="ARBA00023242"/>
    </source>
</evidence>
<dbReference type="PANTHER" id="PTHR12860:SF0">
    <property type="entry name" value="SIGNAL RECOGNITION PARTICLE SUBUNIT SRP68"/>
    <property type="match status" value="1"/>
</dbReference>
<accession>A0AA38C7W4</accession>
<dbReference type="GO" id="GO:0008312">
    <property type="term" value="F:7S RNA binding"/>
    <property type="evidence" value="ECO:0007669"/>
    <property type="project" value="InterPro"/>
</dbReference>
<evidence type="ECO:0000256" key="2">
    <source>
        <dbReference type="ARBA" id="ARBA00004604"/>
    </source>
</evidence>
<keyword evidence="5" id="KW-0694">RNA-binding</keyword>
<dbReference type="Proteomes" id="UP000824469">
    <property type="component" value="Unassembled WGS sequence"/>
</dbReference>
<evidence type="ECO:0000313" key="12">
    <source>
        <dbReference type="Proteomes" id="UP000824469"/>
    </source>
</evidence>
<dbReference type="GO" id="GO:0005047">
    <property type="term" value="F:signal recognition particle binding"/>
    <property type="evidence" value="ECO:0007669"/>
    <property type="project" value="InterPro"/>
</dbReference>
<evidence type="ECO:0000256" key="4">
    <source>
        <dbReference type="ARBA" id="ARBA00022490"/>
    </source>
</evidence>
<evidence type="ECO:0000256" key="6">
    <source>
        <dbReference type="ARBA" id="ARBA00023135"/>
    </source>
</evidence>
<dbReference type="Gene3D" id="1.10.3450.40">
    <property type="entry name" value="Signal recognition particle, SRP68 subunit, RNA-binding domain"/>
    <property type="match status" value="1"/>
</dbReference>
<reference evidence="11 12" key="1">
    <citation type="journal article" date="2021" name="Nat. Plants">
        <title>The Taxus genome provides insights into paclitaxel biosynthesis.</title>
        <authorList>
            <person name="Xiong X."/>
            <person name="Gou J."/>
            <person name="Liao Q."/>
            <person name="Li Y."/>
            <person name="Zhou Q."/>
            <person name="Bi G."/>
            <person name="Li C."/>
            <person name="Du R."/>
            <person name="Wang X."/>
            <person name="Sun T."/>
            <person name="Guo L."/>
            <person name="Liang H."/>
            <person name="Lu P."/>
            <person name="Wu Y."/>
            <person name="Zhang Z."/>
            <person name="Ro D.K."/>
            <person name="Shang Y."/>
            <person name="Huang S."/>
            <person name="Yan J."/>
        </authorList>
    </citation>
    <scope>NUCLEOTIDE SEQUENCE [LARGE SCALE GENOMIC DNA]</scope>
    <source>
        <strain evidence="11">Ta-2019</strain>
    </source>
</reference>